<dbReference type="AlphaFoldDB" id="A0A917EX85"/>
<protein>
    <submittedName>
        <fullName evidence="2">Uridine kinase</fullName>
    </submittedName>
</protein>
<dbReference type="Pfam" id="PF00485">
    <property type="entry name" value="PRK"/>
    <property type="match status" value="1"/>
</dbReference>
<dbReference type="Gene3D" id="3.40.50.300">
    <property type="entry name" value="P-loop containing nucleotide triphosphate hydrolases"/>
    <property type="match status" value="1"/>
</dbReference>
<evidence type="ECO:0000259" key="1">
    <source>
        <dbReference type="Pfam" id="PF00485"/>
    </source>
</evidence>
<feature type="domain" description="Phosphoribulokinase/uridine kinase" evidence="1">
    <location>
        <begin position="13"/>
        <end position="144"/>
    </location>
</feature>
<proteinExistence type="predicted"/>
<dbReference type="SUPFAM" id="SSF52540">
    <property type="entry name" value="P-loop containing nucleoside triphosphate hydrolases"/>
    <property type="match status" value="1"/>
</dbReference>
<comment type="caution">
    <text evidence="2">The sequence shown here is derived from an EMBL/GenBank/DDBJ whole genome shotgun (WGS) entry which is preliminary data.</text>
</comment>
<evidence type="ECO:0000313" key="2">
    <source>
        <dbReference type="EMBL" id="GGF25223.1"/>
    </source>
</evidence>
<keyword evidence="3" id="KW-1185">Reference proteome</keyword>
<dbReference type="GO" id="GO:0005524">
    <property type="term" value="F:ATP binding"/>
    <property type="evidence" value="ECO:0007669"/>
    <property type="project" value="InterPro"/>
</dbReference>
<dbReference type="GO" id="GO:0016301">
    <property type="term" value="F:kinase activity"/>
    <property type="evidence" value="ECO:0007669"/>
    <property type="project" value="UniProtKB-KW"/>
</dbReference>
<keyword evidence="2" id="KW-0808">Transferase</keyword>
<dbReference type="InterPro" id="IPR027417">
    <property type="entry name" value="P-loop_NTPase"/>
</dbReference>
<dbReference type="Proteomes" id="UP000660110">
    <property type="component" value="Unassembled WGS sequence"/>
</dbReference>
<dbReference type="RefSeq" id="WP_188377861.1">
    <property type="nucleotide sequence ID" value="NZ_BMEL01000003.1"/>
</dbReference>
<keyword evidence="2" id="KW-0418">Kinase</keyword>
<dbReference type="InterPro" id="IPR006083">
    <property type="entry name" value="PRK/URK"/>
</dbReference>
<reference evidence="2" key="1">
    <citation type="journal article" date="2014" name="Int. J. Syst. Evol. Microbiol.">
        <title>Complete genome sequence of Corynebacterium casei LMG S-19264T (=DSM 44701T), isolated from a smear-ripened cheese.</title>
        <authorList>
            <consortium name="US DOE Joint Genome Institute (JGI-PGF)"/>
            <person name="Walter F."/>
            <person name="Albersmeier A."/>
            <person name="Kalinowski J."/>
            <person name="Ruckert C."/>
        </authorList>
    </citation>
    <scope>NUCLEOTIDE SEQUENCE</scope>
    <source>
        <strain evidence="2">CGMCC 1.12153</strain>
    </source>
</reference>
<dbReference type="PANTHER" id="PTHR10285">
    <property type="entry name" value="URIDINE KINASE"/>
    <property type="match status" value="1"/>
</dbReference>
<sequence length="178" mass="20919">MNELPHFNQTLTLIGIDGCGGSGKSTLAEELSNDHSHSTIIHMDDFYLPSAQRNRSALVGSDFDWERVLKQVIIPIKQGKGAHYQRYDWDLDQLAEWHTFHPEGIVIIEGCYSTRDELREYYDFSIWVDCPREQRLARGLERDGEAAINFWQQWMEEEDRYIKEQLPQLKVDRRVKGY</sequence>
<organism evidence="2 3">
    <name type="scientific">Halobacillus andaensis</name>
    <dbReference type="NCBI Taxonomy" id="1176239"/>
    <lineage>
        <taxon>Bacteria</taxon>
        <taxon>Bacillati</taxon>
        <taxon>Bacillota</taxon>
        <taxon>Bacilli</taxon>
        <taxon>Bacillales</taxon>
        <taxon>Bacillaceae</taxon>
        <taxon>Halobacillus</taxon>
    </lineage>
</organism>
<gene>
    <name evidence="2" type="primary">udk</name>
    <name evidence="2" type="ORF">GCM10010954_25120</name>
</gene>
<dbReference type="EMBL" id="BMEL01000003">
    <property type="protein sequence ID" value="GGF25223.1"/>
    <property type="molecule type" value="Genomic_DNA"/>
</dbReference>
<reference evidence="2" key="2">
    <citation type="submission" date="2020-09" db="EMBL/GenBank/DDBJ databases">
        <authorList>
            <person name="Sun Q."/>
            <person name="Zhou Y."/>
        </authorList>
    </citation>
    <scope>NUCLEOTIDE SEQUENCE</scope>
    <source>
        <strain evidence="2">CGMCC 1.12153</strain>
    </source>
</reference>
<accession>A0A917EX85</accession>
<evidence type="ECO:0000313" key="3">
    <source>
        <dbReference type="Proteomes" id="UP000660110"/>
    </source>
</evidence>
<name>A0A917EX85_HALAA</name>
<dbReference type="PRINTS" id="PR00988">
    <property type="entry name" value="URIDINKINASE"/>
</dbReference>